<dbReference type="Gene3D" id="6.10.280.50">
    <property type="match status" value="1"/>
</dbReference>
<sequence length="72" mass="8484">MLGELTPDEEHAIRVKLEEFRLEHRALDAAIERLAHDPLMDQLQLRRLKKRKLVLKDFIALFENKLVPDEPA</sequence>
<dbReference type="AlphaFoldDB" id="A0A1F6V5J0"/>
<protein>
    <recommendedName>
        <fullName evidence="3">DUF465 domain-containing protein</fullName>
    </recommendedName>
</protein>
<accession>A0A1F6V5J0</accession>
<dbReference type="InterPro" id="IPR007420">
    <property type="entry name" value="DUF465"/>
</dbReference>
<comment type="caution">
    <text evidence="1">The sequence shown here is derived from an EMBL/GenBank/DDBJ whole genome shotgun (WGS) entry which is preliminary data.</text>
</comment>
<dbReference type="Proteomes" id="UP000179076">
    <property type="component" value="Unassembled WGS sequence"/>
</dbReference>
<organism evidence="1 2">
    <name type="scientific">Candidatus Muproteobacteria bacterium RBG_16_60_9</name>
    <dbReference type="NCBI Taxonomy" id="1817755"/>
    <lineage>
        <taxon>Bacteria</taxon>
        <taxon>Pseudomonadati</taxon>
        <taxon>Pseudomonadota</taxon>
        <taxon>Candidatus Muproteobacteria</taxon>
    </lineage>
</organism>
<evidence type="ECO:0008006" key="3">
    <source>
        <dbReference type="Google" id="ProtNLM"/>
    </source>
</evidence>
<proteinExistence type="predicted"/>
<gene>
    <name evidence="1" type="ORF">A2W18_04220</name>
</gene>
<dbReference type="EMBL" id="MFSP01000124">
    <property type="protein sequence ID" value="OGI64694.1"/>
    <property type="molecule type" value="Genomic_DNA"/>
</dbReference>
<evidence type="ECO:0000313" key="1">
    <source>
        <dbReference type="EMBL" id="OGI64694.1"/>
    </source>
</evidence>
<dbReference type="Pfam" id="PF04325">
    <property type="entry name" value="DUF465"/>
    <property type="match status" value="1"/>
</dbReference>
<reference evidence="1 2" key="1">
    <citation type="journal article" date="2016" name="Nat. Commun.">
        <title>Thousands of microbial genomes shed light on interconnected biogeochemical processes in an aquifer system.</title>
        <authorList>
            <person name="Anantharaman K."/>
            <person name="Brown C.T."/>
            <person name="Hug L.A."/>
            <person name="Sharon I."/>
            <person name="Castelle C.J."/>
            <person name="Probst A.J."/>
            <person name="Thomas B.C."/>
            <person name="Singh A."/>
            <person name="Wilkins M.J."/>
            <person name="Karaoz U."/>
            <person name="Brodie E.L."/>
            <person name="Williams K.H."/>
            <person name="Hubbard S.S."/>
            <person name="Banfield J.F."/>
        </authorList>
    </citation>
    <scope>NUCLEOTIDE SEQUENCE [LARGE SCALE GENOMIC DNA]</scope>
</reference>
<dbReference type="InterPro" id="IPR038444">
    <property type="entry name" value="DUF465_sf"/>
</dbReference>
<evidence type="ECO:0000313" key="2">
    <source>
        <dbReference type="Proteomes" id="UP000179076"/>
    </source>
</evidence>
<name>A0A1F6V5J0_9PROT</name>